<dbReference type="GO" id="GO:0009102">
    <property type="term" value="P:biotin biosynthetic process"/>
    <property type="evidence" value="ECO:0007669"/>
    <property type="project" value="UniProtKB-UniRule"/>
</dbReference>
<feature type="binding site" evidence="8">
    <location>
        <position position="18"/>
    </location>
    <ligand>
        <name>Mg(2+)</name>
        <dbReference type="ChEBI" id="CHEBI:18420"/>
    </ligand>
</feature>
<dbReference type="RefSeq" id="WP_022970377.1">
    <property type="nucleotide sequence ID" value="NZ_ATVD01000007.1"/>
</dbReference>
<proteinExistence type="inferred from homology"/>
<keyword evidence="5 8" id="KW-0093">Biotin biosynthesis</keyword>
<keyword evidence="2 8" id="KW-0436">Ligase</keyword>
<keyword evidence="7 8" id="KW-0460">Magnesium</keyword>
<dbReference type="GO" id="GO:0005829">
    <property type="term" value="C:cytosol"/>
    <property type="evidence" value="ECO:0007669"/>
    <property type="project" value="TreeGrafter"/>
</dbReference>
<dbReference type="AlphaFoldDB" id="A0A091ASR7"/>
<evidence type="ECO:0000256" key="2">
    <source>
        <dbReference type="ARBA" id="ARBA00022598"/>
    </source>
</evidence>
<dbReference type="Proteomes" id="UP000029385">
    <property type="component" value="Unassembled WGS sequence"/>
</dbReference>
<feature type="binding site" evidence="8">
    <location>
        <begin position="14"/>
        <end position="19"/>
    </location>
    <ligand>
        <name>ATP</name>
        <dbReference type="ChEBI" id="CHEBI:30616"/>
    </ligand>
</feature>
<evidence type="ECO:0000313" key="10">
    <source>
        <dbReference type="Proteomes" id="UP000029385"/>
    </source>
</evidence>
<feature type="binding site" evidence="8">
    <location>
        <position position="43"/>
    </location>
    <ligand>
        <name>substrate</name>
    </ligand>
</feature>
<sequence>MSARGLFVTGTDTDAGKTVVSTALLHALRARGQRAIGMKPVASGCRWSEAGWRNDDALALQAASEPGCDYALVNPYALPEATAPQIAAARAGVTLELAPMLAAYRQLAERADTVLVEGVGGWLAPLSESIDQGDLVAALQLQVILVVDLRLGCINHARLSERAIRSDGHTLVGWIGNSTQAQLDFADAYFEALSANLSTPCLGRLPHAPGTSPNVFAKQLPMAF</sequence>
<evidence type="ECO:0000256" key="8">
    <source>
        <dbReference type="HAMAP-Rule" id="MF_00336"/>
    </source>
</evidence>
<comment type="caution">
    <text evidence="8">Lacks conserved residue(s) required for the propagation of feature annotation.</text>
</comment>
<evidence type="ECO:0000256" key="7">
    <source>
        <dbReference type="ARBA" id="ARBA00022842"/>
    </source>
</evidence>
<dbReference type="EC" id="6.3.3.3" evidence="8"/>
<evidence type="ECO:0000313" key="9">
    <source>
        <dbReference type="EMBL" id="KFN42401.1"/>
    </source>
</evidence>
<dbReference type="InterPro" id="IPR027417">
    <property type="entry name" value="P-loop_NTPase"/>
</dbReference>
<dbReference type="SUPFAM" id="SSF52540">
    <property type="entry name" value="P-loop containing nucleoside triphosphate hydrolases"/>
    <property type="match status" value="1"/>
</dbReference>
<reference evidence="9 10" key="1">
    <citation type="submission" date="2013-09" db="EMBL/GenBank/DDBJ databases">
        <title>Genome sequencing of Arenimonas oryziterrae.</title>
        <authorList>
            <person name="Chen F."/>
            <person name="Wang G."/>
        </authorList>
    </citation>
    <scope>NUCLEOTIDE SEQUENCE [LARGE SCALE GENOMIC DNA]</scope>
    <source>
        <strain evidence="9 10">YC6267</strain>
    </source>
</reference>
<organism evidence="9 10">
    <name type="scientific">Arenimonas oryziterrae DSM 21050 = YC6267</name>
    <dbReference type="NCBI Taxonomy" id="1121015"/>
    <lineage>
        <taxon>Bacteria</taxon>
        <taxon>Pseudomonadati</taxon>
        <taxon>Pseudomonadota</taxon>
        <taxon>Gammaproteobacteria</taxon>
        <taxon>Lysobacterales</taxon>
        <taxon>Lysobacteraceae</taxon>
        <taxon>Arenimonas</taxon>
    </lineage>
</organism>
<comment type="pathway">
    <text evidence="8">Cofactor biosynthesis; biotin biosynthesis; biotin from 7,8-diaminononanoate: step 1/2.</text>
</comment>
<evidence type="ECO:0000256" key="5">
    <source>
        <dbReference type="ARBA" id="ARBA00022756"/>
    </source>
</evidence>
<feature type="binding site" evidence="8">
    <location>
        <begin position="177"/>
        <end position="178"/>
    </location>
    <ligand>
        <name>ATP</name>
        <dbReference type="ChEBI" id="CHEBI:30616"/>
    </ligand>
</feature>
<comment type="catalytic activity">
    <reaction evidence="8">
        <text>(7R,8S)-7,8-diammoniononanoate + CO2 + ATP = (4R,5S)-dethiobiotin + ADP + phosphate + 3 H(+)</text>
        <dbReference type="Rhea" id="RHEA:15805"/>
        <dbReference type="ChEBI" id="CHEBI:15378"/>
        <dbReference type="ChEBI" id="CHEBI:16526"/>
        <dbReference type="ChEBI" id="CHEBI:30616"/>
        <dbReference type="ChEBI" id="CHEBI:43474"/>
        <dbReference type="ChEBI" id="CHEBI:149469"/>
        <dbReference type="ChEBI" id="CHEBI:149473"/>
        <dbReference type="ChEBI" id="CHEBI:456216"/>
        <dbReference type="EC" id="6.3.3.3"/>
    </reaction>
</comment>
<dbReference type="GO" id="GO:0000287">
    <property type="term" value="F:magnesium ion binding"/>
    <property type="evidence" value="ECO:0007669"/>
    <property type="project" value="UniProtKB-UniRule"/>
</dbReference>
<dbReference type="UniPathway" id="UPA00078">
    <property type="reaction ID" value="UER00161"/>
</dbReference>
<dbReference type="GO" id="GO:0004141">
    <property type="term" value="F:dethiobiotin synthase activity"/>
    <property type="evidence" value="ECO:0007669"/>
    <property type="project" value="UniProtKB-UniRule"/>
</dbReference>
<dbReference type="OrthoDB" id="9802097at2"/>
<dbReference type="CDD" id="cd03109">
    <property type="entry name" value="DTBS"/>
    <property type="match status" value="1"/>
</dbReference>
<dbReference type="InterPro" id="IPR004472">
    <property type="entry name" value="DTB_synth_BioD"/>
</dbReference>
<keyword evidence="6 8" id="KW-0067">ATP-binding</keyword>
<dbReference type="GO" id="GO:0005524">
    <property type="term" value="F:ATP binding"/>
    <property type="evidence" value="ECO:0007669"/>
    <property type="project" value="UniProtKB-UniRule"/>
</dbReference>
<feature type="binding site" evidence="8">
    <location>
        <position position="56"/>
    </location>
    <ligand>
        <name>ATP</name>
        <dbReference type="ChEBI" id="CHEBI:30616"/>
    </ligand>
</feature>
<dbReference type="PIRSF" id="PIRSF006755">
    <property type="entry name" value="DTB_synth"/>
    <property type="match status" value="1"/>
</dbReference>
<comment type="caution">
    <text evidence="9">The sequence shown here is derived from an EMBL/GenBank/DDBJ whole genome shotgun (WGS) entry which is preliminary data.</text>
</comment>
<dbReference type="PATRIC" id="fig|1121015.4.peg.2205"/>
<comment type="cofactor">
    <cofactor evidence="8">
        <name>Mg(2+)</name>
        <dbReference type="ChEBI" id="CHEBI:18420"/>
    </cofactor>
</comment>
<comment type="similarity">
    <text evidence="8">Belongs to the dethiobiotin synthetase family.</text>
</comment>
<keyword evidence="3 8" id="KW-0479">Metal-binding</keyword>
<feature type="binding site" evidence="8">
    <location>
        <begin position="117"/>
        <end position="120"/>
    </location>
    <ligand>
        <name>ATP</name>
        <dbReference type="ChEBI" id="CHEBI:30616"/>
    </ligand>
</feature>
<keyword evidence="1 8" id="KW-0963">Cytoplasm</keyword>
<gene>
    <name evidence="8" type="primary">bioD</name>
    <name evidence="9" type="ORF">N789_13670</name>
</gene>
<dbReference type="FunFam" id="3.40.50.300:FF:000292">
    <property type="entry name" value="ATP-dependent dethiobiotin synthetase BioD"/>
    <property type="match status" value="1"/>
</dbReference>
<dbReference type="STRING" id="1121015.GCA_000420545_02784"/>
<dbReference type="Pfam" id="PF13500">
    <property type="entry name" value="AAA_26"/>
    <property type="match status" value="1"/>
</dbReference>
<feature type="active site" evidence="8">
    <location>
        <position position="39"/>
    </location>
</feature>
<evidence type="ECO:0000256" key="4">
    <source>
        <dbReference type="ARBA" id="ARBA00022741"/>
    </source>
</evidence>
<protein>
    <recommendedName>
        <fullName evidence="8">ATP-dependent dethiobiotin synthetase BioD</fullName>
        <ecNumber evidence="8">6.3.3.3</ecNumber>
    </recommendedName>
    <alternativeName>
        <fullName evidence="8">DTB synthetase</fullName>
        <shortName evidence="8">DTBS</shortName>
    </alternativeName>
    <alternativeName>
        <fullName evidence="8">Dethiobiotin synthase</fullName>
    </alternativeName>
</protein>
<dbReference type="Gene3D" id="3.40.50.300">
    <property type="entry name" value="P-loop containing nucleotide triphosphate hydrolases"/>
    <property type="match status" value="1"/>
</dbReference>
<feature type="binding site" evidence="8">
    <location>
        <position position="56"/>
    </location>
    <ligand>
        <name>Mg(2+)</name>
        <dbReference type="ChEBI" id="CHEBI:18420"/>
    </ligand>
</feature>
<evidence type="ECO:0000256" key="6">
    <source>
        <dbReference type="ARBA" id="ARBA00022840"/>
    </source>
</evidence>
<dbReference type="HAMAP" id="MF_00336">
    <property type="entry name" value="BioD"/>
    <property type="match status" value="1"/>
</dbReference>
<dbReference type="PANTHER" id="PTHR43210:SF5">
    <property type="entry name" value="DETHIOBIOTIN SYNTHETASE"/>
    <property type="match status" value="1"/>
</dbReference>
<comment type="function">
    <text evidence="8">Catalyzes a mechanistically unusual reaction, the ATP-dependent insertion of CO2 between the N7 and N8 nitrogen atoms of 7,8-diaminopelargonic acid (DAPA, also called 7,8-diammoniononanoate) to form a ureido ring.</text>
</comment>
<dbReference type="GO" id="GO:0042803">
    <property type="term" value="F:protein homodimerization activity"/>
    <property type="evidence" value="ECO:0007669"/>
    <property type="project" value="UniProtKB-ARBA"/>
</dbReference>
<comment type="subcellular location">
    <subcellularLocation>
        <location evidence="8">Cytoplasm</location>
    </subcellularLocation>
</comment>
<comment type="subunit">
    <text evidence="8">Homodimer.</text>
</comment>
<dbReference type="NCBIfam" id="TIGR00347">
    <property type="entry name" value="bioD"/>
    <property type="match status" value="1"/>
</dbReference>
<keyword evidence="10" id="KW-1185">Reference proteome</keyword>
<dbReference type="EMBL" id="AVCI01000010">
    <property type="protein sequence ID" value="KFN42401.1"/>
    <property type="molecule type" value="Genomic_DNA"/>
</dbReference>
<keyword evidence="4 8" id="KW-0547">Nucleotide-binding</keyword>
<dbReference type="eggNOG" id="COG0132">
    <property type="taxonomic scope" value="Bacteria"/>
</dbReference>
<name>A0A091ASR7_9GAMM</name>
<dbReference type="PANTHER" id="PTHR43210">
    <property type="entry name" value="DETHIOBIOTIN SYNTHETASE"/>
    <property type="match status" value="1"/>
</dbReference>
<evidence type="ECO:0000256" key="1">
    <source>
        <dbReference type="ARBA" id="ARBA00022490"/>
    </source>
</evidence>
<evidence type="ECO:0000256" key="3">
    <source>
        <dbReference type="ARBA" id="ARBA00022723"/>
    </source>
</evidence>
<accession>A0A091ASR7</accession>
<feature type="binding site" evidence="8">
    <location>
        <position position="117"/>
    </location>
    <ligand>
        <name>Mg(2+)</name>
        <dbReference type="ChEBI" id="CHEBI:18420"/>
    </ligand>
</feature>